<keyword evidence="5" id="KW-0802">TPR repeat</keyword>
<gene>
    <name evidence="6" type="ORF">DFQ01_10758</name>
</gene>
<keyword evidence="4" id="KW-0472">Membrane</keyword>
<dbReference type="Proteomes" id="UP000246635">
    <property type="component" value="Unassembled WGS sequence"/>
</dbReference>
<comment type="subcellular location">
    <subcellularLocation>
        <location evidence="1">Membrane</location>
        <topology evidence="1">Multi-pass membrane protein</topology>
    </subcellularLocation>
</comment>
<organism evidence="6 7">
    <name type="scientific">Paenibacillus cellulosilyticus</name>
    <dbReference type="NCBI Taxonomy" id="375489"/>
    <lineage>
        <taxon>Bacteria</taxon>
        <taxon>Bacillati</taxon>
        <taxon>Bacillota</taxon>
        <taxon>Bacilli</taxon>
        <taxon>Bacillales</taxon>
        <taxon>Paenibacillaceae</taxon>
        <taxon>Paenibacillus</taxon>
    </lineage>
</organism>
<dbReference type="InterPro" id="IPR004027">
    <property type="entry name" value="SEC_C_motif"/>
</dbReference>
<evidence type="ECO:0000313" key="7">
    <source>
        <dbReference type="Proteomes" id="UP000246635"/>
    </source>
</evidence>
<dbReference type="Pfam" id="PF04184">
    <property type="entry name" value="ST7"/>
    <property type="match status" value="1"/>
</dbReference>
<evidence type="ECO:0000256" key="3">
    <source>
        <dbReference type="ARBA" id="ARBA00022989"/>
    </source>
</evidence>
<dbReference type="OrthoDB" id="6399948at2"/>
<proteinExistence type="predicted"/>
<dbReference type="InterPro" id="IPR011990">
    <property type="entry name" value="TPR-like_helical_dom_sf"/>
</dbReference>
<dbReference type="Gene3D" id="1.25.40.10">
    <property type="entry name" value="Tetratricopeptide repeat domain"/>
    <property type="match status" value="1"/>
</dbReference>
<dbReference type="PROSITE" id="PS50005">
    <property type="entry name" value="TPR"/>
    <property type="match status" value="1"/>
</dbReference>
<dbReference type="Gene3D" id="3.10.450.50">
    <property type="match status" value="1"/>
</dbReference>
<accession>A0A2V2YXV3</accession>
<evidence type="ECO:0000313" key="6">
    <source>
        <dbReference type="EMBL" id="PWW03163.1"/>
    </source>
</evidence>
<keyword evidence="2" id="KW-0812">Transmembrane</keyword>
<dbReference type="AlphaFoldDB" id="A0A2V2YXV3"/>
<feature type="repeat" description="TPR" evidence="5">
    <location>
        <begin position="301"/>
        <end position="334"/>
    </location>
</feature>
<comment type="caution">
    <text evidence="6">The sequence shown here is derived from an EMBL/GenBank/DDBJ whole genome shotgun (WGS) entry which is preliminary data.</text>
</comment>
<dbReference type="Pfam" id="PF02810">
    <property type="entry name" value="SEC-C"/>
    <property type="match status" value="1"/>
</dbReference>
<evidence type="ECO:0000256" key="4">
    <source>
        <dbReference type="ARBA" id="ARBA00023136"/>
    </source>
</evidence>
<dbReference type="RefSeq" id="WP_110044064.1">
    <property type="nucleotide sequence ID" value="NZ_CP054612.1"/>
</dbReference>
<evidence type="ECO:0000256" key="5">
    <source>
        <dbReference type="PROSITE-ProRule" id="PRU00339"/>
    </source>
</evidence>
<dbReference type="SUPFAM" id="SSF103642">
    <property type="entry name" value="Sec-C motif"/>
    <property type="match status" value="1"/>
</dbReference>
<dbReference type="SUPFAM" id="SSF48452">
    <property type="entry name" value="TPR-like"/>
    <property type="match status" value="1"/>
</dbReference>
<evidence type="ECO:0000256" key="2">
    <source>
        <dbReference type="ARBA" id="ARBA00022692"/>
    </source>
</evidence>
<protein>
    <submittedName>
        <fullName evidence="6">SEC-C motif-containing protein</fullName>
    </submittedName>
</protein>
<dbReference type="InterPro" id="IPR007311">
    <property type="entry name" value="ST7"/>
</dbReference>
<evidence type="ECO:0000256" key="1">
    <source>
        <dbReference type="ARBA" id="ARBA00004141"/>
    </source>
</evidence>
<dbReference type="EMBL" id="QGTQ01000007">
    <property type="protein sequence ID" value="PWW03163.1"/>
    <property type="molecule type" value="Genomic_DNA"/>
</dbReference>
<dbReference type="GO" id="GO:0016020">
    <property type="term" value="C:membrane"/>
    <property type="evidence" value="ECO:0007669"/>
    <property type="project" value="UniProtKB-SubCell"/>
</dbReference>
<dbReference type="InterPro" id="IPR019734">
    <property type="entry name" value="TPR_rpt"/>
</dbReference>
<keyword evidence="3" id="KW-1133">Transmembrane helix</keyword>
<reference evidence="6 7" key="1">
    <citation type="submission" date="2018-05" db="EMBL/GenBank/DDBJ databases">
        <title>Genomic Encyclopedia of Type Strains, Phase III (KMG-III): the genomes of soil and plant-associated and newly described type strains.</title>
        <authorList>
            <person name="Whitman W."/>
        </authorList>
    </citation>
    <scope>NUCLEOTIDE SEQUENCE [LARGE SCALE GENOMIC DNA]</scope>
    <source>
        <strain evidence="6 7">CECT 5696</strain>
    </source>
</reference>
<name>A0A2V2YXV3_9BACL</name>
<keyword evidence="7" id="KW-1185">Reference proteome</keyword>
<sequence length="454" mass="52217">MQKLGRNDSCHCGSGLKYKKCCLNKDEDFRVTRLVASQPLSLTDTIDHEMEWPNELHRLIAHHFLNHTIDVYKQEQIAGLILAWNRFASDTQPVSKKLGVYPAALEYVLCLIFAHPTTQSELAKKYDVSVATLSQRANQLFDYIEEHDDLSNELAARQLSVPDGSNSSIVMEQEMARLHALLDQQNFNSIDEINDFLAHNMNNKPVRGKKANKEEQASELLYAAWNEPNPHRKMQLAQEALQLDPQSGDAYNILAEGAASPKEMAYFYKQGMLVEEKRLGQACFKENKGHFWMYPPTRPYMRAKKGYAEICAQLDKMPEAIQHYRELLELNPNDNQGVRDLLLPAYIETKDWHAAEQLIRQYDEDGSASFKYARVIVEYGINGRSPKLQSLIKTAVEHNPFVPTYLKGKKRLPRTMPDYMGYGDDREAIVYALLNRHLWLTHPELLQLLPEQRK</sequence>